<name>A0A143Z390_9LACT</name>
<dbReference type="Pfam" id="PF06691">
    <property type="entry name" value="DUF1189"/>
    <property type="match status" value="1"/>
</dbReference>
<feature type="transmembrane region" description="Helical" evidence="1">
    <location>
        <begin position="165"/>
        <end position="193"/>
    </location>
</feature>
<feature type="transmembrane region" description="Helical" evidence="1">
    <location>
        <begin position="28"/>
        <end position="47"/>
    </location>
</feature>
<dbReference type="OrthoDB" id="2134424at2"/>
<accession>A0A143Z390</accession>
<dbReference type="EMBL" id="FNYT01000015">
    <property type="protein sequence ID" value="SEJ47786.1"/>
    <property type="molecule type" value="Genomic_DNA"/>
</dbReference>
<protein>
    <recommendedName>
        <fullName evidence="6">DUF1189 domain-containing protein</fullName>
    </recommendedName>
</protein>
<evidence type="ECO:0008006" key="6">
    <source>
        <dbReference type="Google" id="ProtNLM"/>
    </source>
</evidence>
<reference evidence="2 4" key="1">
    <citation type="submission" date="2016-02" db="EMBL/GenBank/DDBJ databases">
        <authorList>
            <person name="Wen L."/>
            <person name="He K."/>
            <person name="Yang H."/>
        </authorList>
    </citation>
    <scope>NUCLEOTIDE SEQUENCE [LARGE SCALE GENOMIC DNA]</scope>
    <source>
        <strain evidence="2">Trichococcus_R210</strain>
    </source>
</reference>
<keyword evidence="1" id="KW-0812">Transmembrane</keyword>
<evidence type="ECO:0000313" key="4">
    <source>
        <dbReference type="Proteomes" id="UP000076878"/>
    </source>
</evidence>
<reference evidence="3 5" key="2">
    <citation type="submission" date="2016-10" db="EMBL/GenBank/DDBJ databases">
        <authorList>
            <person name="Varghese N."/>
            <person name="Submissions S."/>
        </authorList>
    </citation>
    <scope>NUCLEOTIDE SEQUENCE [LARGE SCALE GENOMIC DNA]</scope>
    <source>
        <strain evidence="3 5">DSM 22150</strain>
    </source>
</reference>
<evidence type="ECO:0000256" key="1">
    <source>
        <dbReference type="SAM" id="Phobius"/>
    </source>
</evidence>
<gene>
    <name evidence="3" type="ORF">SAMN05216375_1151</name>
    <name evidence="2" type="ORF">TR210_2269</name>
</gene>
<feature type="transmembrane region" description="Helical" evidence="1">
    <location>
        <begin position="205"/>
        <end position="225"/>
    </location>
</feature>
<sequence>MTIPIVSLIKDSFMEPKKLLLAGAIKKGSAFLLFFLLSFAISVPIFIEGYATLQKFSADAGAVADKIPAFTIADGELFPENVAEKGFLHKTDTVMLAFDSQGVYTQREVEKEMTSPDLIMSLVFSKDAFTLYAQDVPFRLPYRQAESVTDESFKKLLRNFSSDHLFSGMIMFVFSLLIALLSLLLTLLISALFSHAIAGFMGKKAPFPAIFRMAMVASTVPVLFFSLLNGFSLYPAIQDEAIALIGIFYIQKALKD</sequence>
<dbReference type="EMBL" id="FJNB01000018">
    <property type="protein sequence ID" value="CZR05880.1"/>
    <property type="molecule type" value="Genomic_DNA"/>
</dbReference>
<evidence type="ECO:0000313" key="3">
    <source>
        <dbReference type="EMBL" id="SEJ47786.1"/>
    </source>
</evidence>
<evidence type="ECO:0000313" key="2">
    <source>
        <dbReference type="EMBL" id="CZR05880.1"/>
    </source>
</evidence>
<dbReference type="Proteomes" id="UP000076878">
    <property type="component" value="Unassembled WGS sequence"/>
</dbReference>
<organism evidence="2 4">
    <name type="scientific">Trichococcus ilyis</name>
    <dbReference type="NCBI Taxonomy" id="640938"/>
    <lineage>
        <taxon>Bacteria</taxon>
        <taxon>Bacillati</taxon>
        <taxon>Bacillota</taxon>
        <taxon>Bacilli</taxon>
        <taxon>Lactobacillales</taxon>
        <taxon>Carnobacteriaceae</taxon>
        <taxon>Trichococcus</taxon>
    </lineage>
</organism>
<proteinExistence type="predicted"/>
<keyword evidence="1" id="KW-0472">Membrane</keyword>
<dbReference type="InterPro" id="IPR009574">
    <property type="entry name" value="DUF1189"/>
</dbReference>
<dbReference type="Proteomes" id="UP000199280">
    <property type="component" value="Unassembled WGS sequence"/>
</dbReference>
<dbReference type="AlphaFoldDB" id="A0A143Z390"/>
<dbReference type="STRING" id="640938.TR210_2269"/>
<keyword evidence="1" id="KW-1133">Transmembrane helix</keyword>
<evidence type="ECO:0000313" key="5">
    <source>
        <dbReference type="Proteomes" id="UP000199280"/>
    </source>
</evidence>
<keyword evidence="5" id="KW-1185">Reference proteome</keyword>
<dbReference type="RefSeq" id="WP_068623878.1">
    <property type="nucleotide sequence ID" value="NZ_FJNB01000018.1"/>
</dbReference>